<dbReference type="NCBIfam" id="NF002386">
    <property type="entry name" value="PRK01402.1"/>
    <property type="match status" value="1"/>
</dbReference>
<dbReference type="GO" id="GO:0051082">
    <property type="term" value="F:unfolded protein binding"/>
    <property type="evidence" value="ECO:0007669"/>
    <property type="project" value="InterPro"/>
</dbReference>
<keyword evidence="7" id="KW-1185">Reference proteome</keyword>
<dbReference type="Gene3D" id="3.55.30.10">
    <property type="entry name" value="Hsp33 domain"/>
    <property type="match status" value="1"/>
</dbReference>
<dbReference type="InterPro" id="IPR023212">
    <property type="entry name" value="Hsp33_helix_hairpin_bin_dom_sf"/>
</dbReference>
<keyword evidence="4" id="KW-0143">Chaperone</keyword>
<reference evidence="6 7" key="1">
    <citation type="submission" date="2021-06" db="EMBL/GenBank/DDBJ databases">
        <authorList>
            <person name="Grouzdev D.S."/>
            <person name="Koziaeva V."/>
        </authorList>
    </citation>
    <scope>NUCLEOTIDE SEQUENCE [LARGE SCALE GENOMIC DNA]</scope>
    <source>
        <strain evidence="6 7">22</strain>
    </source>
</reference>
<keyword evidence="2" id="KW-0862">Zinc</keyword>
<dbReference type="PANTHER" id="PTHR30111">
    <property type="entry name" value="33 KDA CHAPERONIN"/>
    <property type="match status" value="1"/>
</dbReference>
<evidence type="ECO:0000313" key="6">
    <source>
        <dbReference type="EMBL" id="MBT9292073.1"/>
    </source>
</evidence>
<dbReference type="GO" id="GO:0005737">
    <property type="term" value="C:cytoplasm"/>
    <property type="evidence" value="ECO:0007669"/>
    <property type="project" value="InterPro"/>
</dbReference>
<keyword evidence="3" id="KW-1015">Disulfide bond</keyword>
<dbReference type="Proteomes" id="UP000766595">
    <property type="component" value="Unassembled WGS sequence"/>
</dbReference>
<evidence type="ECO:0000256" key="4">
    <source>
        <dbReference type="ARBA" id="ARBA00023186"/>
    </source>
</evidence>
<dbReference type="RefSeq" id="WP_261970586.1">
    <property type="nucleotide sequence ID" value="NZ_JAHHZF010000011.1"/>
</dbReference>
<dbReference type="Gene3D" id="1.10.287.480">
    <property type="entry name" value="helix hairpin bin"/>
    <property type="match status" value="1"/>
</dbReference>
<name>A0A947D802_9HYPH</name>
<dbReference type="InterPro" id="IPR016154">
    <property type="entry name" value="Heat_shock_Hsp33_C"/>
</dbReference>
<comment type="caution">
    <text evidence="6">The sequence shown here is derived from an EMBL/GenBank/DDBJ whole genome shotgun (WGS) entry which is preliminary data.</text>
</comment>
<keyword evidence="5" id="KW-0676">Redox-active center</keyword>
<dbReference type="InterPro" id="IPR000397">
    <property type="entry name" value="Heat_shock_Hsp33"/>
</dbReference>
<dbReference type="EMBL" id="JAHHZF010000011">
    <property type="protein sequence ID" value="MBT9292073.1"/>
    <property type="molecule type" value="Genomic_DNA"/>
</dbReference>
<protein>
    <submittedName>
        <fullName evidence="6">Hsp33 family molecular chaperone</fullName>
    </submittedName>
</protein>
<dbReference type="Gene3D" id="3.90.1280.10">
    <property type="entry name" value="HSP33 redox switch-like"/>
    <property type="match status" value="1"/>
</dbReference>
<dbReference type="GO" id="GO:0044183">
    <property type="term" value="F:protein folding chaperone"/>
    <property type="evidence" value="ECO:0007669"/>
    <property type="project" value="TreeGrafter"/>
</dbReference>
<evidence type="ECO:0000256" key="1">
    <source>
        <dbReference type="ARBA" id="ARBA00022490"/>
    </source>
</evidence>
<dbReference type="SUPFAM" id="SSF118352">
    <property type="entry name" value="HSP33 redox switch-like"/>
    <property type="match status" value="1"/>
</dbReference>
<dbReference type="GO" id="GO:0042026">
    <property type="term" value="P:protein refolding"/>
    <property type="evidence" value="ECO:0007669"/>
    <property type="project" value="TreeGrafter"/>
</dbReference>
<evidence type="ECO:0000256" key="5">
    <source>
        <dbReference type="ARBA" id="ARBA00023284"/>
    </source>
</evidence>
<keyword evidence="1" id="KW-0963">Cytoplasm</keyword>
<dbReference type="PIRSF" id="PIRSF005261">
    <property type="entry name" value="Heat_shock_Hsp33"/>
    <property type="match status" value="1"/>
</dbReference>
<dbReference type="CDD" id="cd00498">
    <property type="entry name" value="Hsp33"/>
    <property type="match status" value="1"/>
</dbReference>
<dbReference type="PANTHER" id="PTHR30111:SF1">
    <property type="entry name" value="33 KDA CHAPERONIN"/>
    <property type="match status" value="1"/>
</dbReference>
<proteinExistence type="predicted"/>
<dbReference type="InterPro" id="IPR016153">
    <property type="entry name" value="Heat_shock_Hsp33_N"/>
</dbReference>
<organism evidence="6 7">
    <name type="scientific">Prosthecodimorpha staleyi</name>
    <dbReference type="NCBI Taxonomy" id="2840188"/>
    <lineage>
        <taxon>Bacteria</taxon>
        <taxon>Pseudomonadati</taxon>
        <taxon>Pseudomonadota</taxon>
        <taxon>Alphaproteobacteria</taxon>
        <taxon>Hyphomicrobiales</taxon>
        <taxon>Ancalomicrobiaceae</taxon>
        <taxon>Prosthecodimorpha</taxon>
    </lineage>
</organism>
<evidence type="ECO:0000256" key="3">
    <source>
        <dbReference type="ARBA" id="ARBA00023157"/>
    </source>
</evidence>
<gene>
    <name evidence="6" type="ORF">KL771_21600</name>
</gene>
<dbReference type="Pfam" id="PF01430">
    <property type="entry name" value="HSP33"/>
    <property type="match status" value="1"/>
</dbReference>
<evidence type="ECO:0000256" key="2">
    <source>
        <dbReference type="ARBA" id="ARBA00022833"/>
    </source>
</evidence>
<dbReference type="SUPFAM" id="SSF64397">
    <property type="entry name" value="Hsp33 domain"/>
    <property type="match status" value="1"/>
</dbReference>
<evidence type="ECO:0000313" key="7">
    <source>
        <dbReference type="Proteomes" id="UP000766595"/>
    </source>
</evidence>
<sequence>MTDTTFASRPPQEGADDTVQPFAVSALDVRGRVVRLGPALDAILDRHAYPKPVSQLLGEAVALTCLLGSSLKFDGRFILQTRTDGPVSMLVVDYQTPDRIRACATFDRAAVETMTAEGRASTVALLGRGHLAMTVDQGADMNRYQGVVALDGATLEEVAHAYFAQSEQIPTRVRLAVAEMLTREPGQPPRHAWRAGGILVQFLPESQDRIRQRDLAPGDAPDASGRPDEFSDDDAWVEARSLVETVEDLELIDPALSSERLLFRLFHERGVRVFETQPVQDRCRCTRDAVTGMLDQFSAEEIADMTVDGEIVVTCEFCNTRYHYDPTALKNYAGTAEA</sequence>
<accession>A0A947D802</accession>
<dbReference type="AlphaFoldDB" id="A0A947D802"/>